<sequence length="253" mass="29751">MRPQKIPMYDEMELVPIQCESTGEKSFHPCDSLTFTSRDNINGRRMEIRFDETSFGSLEESYGKRVVDQFDPKVLIFDDKLDLCDLDRKWLANRKSMVIWFRTNTRIIDQYLQNLKYVTKLEIETKQRIDLLKVVKAMKKITVLKITGNKNTYCTNEALFEIVRRSENLECIHLELSKDSTMDISLFRNLAKLKPNRGLKCLKSYGGYHAIIVFDRPGSDIFEEYDSENMHGSDSTSTPDVIRCEFEDWMQFY</sequence>
<evidence type="ECO:0000313" key="1">
    <source>
        <dbReference type="EMBL" id="CAI5453967.1"/>
    </source>
</evidence>
<dbReference type="EMBL" id="CANHGI010000006">
    <property type="protein sequence ID" value="CAI5453967.1"/>
    <property type="molecule type" value="Genomic_DNA"/>
</dbReference>
<name>A0A9P1J1E8_9PELO</name>
<accession>A0A9P1J1E8</accession>
<evidence type="ECO:0000313" key="2">
    <source>
        <dbReference type="Proteomes" id="UP001152747"/>
    </source>
</evidence>
<organism evidence="1 2">
    <name type="scientific">Caenorhabditis angaria</name>
    <dbReference type="NCBI Taxonomy" id="860376"/>
    <lineage>
        <taxon>Eukaryota</taxon>
        <taxon>Metazoa</taxon>
        <taxon>Ecdysozoa</taxon>
        <taxon>Nematoda</taxon>
        <taxon>Chromadorea</taxon>
        <taxon>Rhabditida</taxon>
        <taxon>Rhabditina</taxon>
        <taxon>Rhabditomorpha</taxon>
        <taxon>Rhabditoidea</taxon>
        <taxon>Rhabditidae</taxon>
        <taxon>Peloderinae</taxon>
        <taxon>Caenorhabditis</taxon>
    </lineage>
</organism>
<dbReference type="AlphaFoldDB" id="A0A9P1J1E8"/>
<protein>
    <submittedName>
        <fullName evidence="1">Uncharacterized protein</fullName>
    </submittedName>
</protein>
<dbReference type="Proteomes" id="UP001152747">
    <property type="component" value="Unassembled WGS sequence"/>
</dbReference>
<keyword evidence="2" id="KW-1185">Reference proteome</keyword>
<proteinExistence type="predicted"/>
<comment type="caution">
    <text evidence="1">The sequence shown here is derived from an EMBL/GenBank/DDBJ whole genome shotgun (WGS) entry which is preliminary data.</text>
</comment>
<gene>
    <name evidence="1" type="ORF">CAMP_LOCUS16604</name>
</gene>
<reference evidence="1" key="1">
    <citation type="submission" date="2022-11" db="EMBL/GenBank/DDBJ databases">
        <authorList>
            <person name="Kikuchi T."/>
        </authorList>
    </citation>
    <scope>NUCLEOTIDE SEQUENCE</scope>
    <source>
        <strain evidence="1">PS1010</strain>
    </source>
</reference>